<protein>
    <submittedName>
        <fullName evidence="1">Uncharacterized protein TCIL3000_11_16210</fullName>
    </submittedName>
</protein>
<reference evidence="1" key="1">
    <citation type="journal article" date="2012" name="Proc. Natl. Acad. Sci. U.S.A.">
        <title>Antigenic diversity is generated by distinct evolutionary mechanisms in African trypanosome species.</title>
        <authorList>
            <person name="Jackson A.P."/>
            <person name="Berry A."/>
            <person name="Aslett M."/>
            <person name="Allison H.C."/>
            <person name="Burton P."/>
            <person name="Vavrova-Anderson J."/>
            <person name="Brown R."/>
            <person name="Browne H."/>
            <person name="Corton N."/>
            <person name="Hauser H."/>
            <person name="Gamble J."/>
            <person name="Gilderthorp R."/>
            <person name="Marcello L."/>
            <person name="McQuillan J."/>
            <person name="Otto T.D."/>
            <person name="Quail M.A."/>
            <person name="Sanders M.J."/>
            <person name="van Tonder A."/>
            <person name="Ginger M.L."/>
            <person name="Field M.C."/>
            <person name="Barry J.D."/>
            <person name="Hertz-Fowler C."/>
            <person name="Berriman M."/>
        </authorList>
    </citation>
    <scope>NUCLEOTIDE SEQUENCE</scope>
    <source>
        <strain evidence="1">IL3000</strain>
    </source>
</reference>
<organism evidence="1">
    <name type="scientific">Trypanosoma congolense (strain IL3000)</name>
    <dbReference type="NCBI Taxonomy" id="1068625"/>
    <lineage>
        <taxon>Eukaryota</taxon>
        <taxon>Discoba</taxon>
        <taxon>Euglenozoa</taxon>
        <taxon>Kinetoplastea</taxon>
        <taxon>Metakinetoplastina</taxon>
        <taxon>Trypanosomatida</taxon>
        <taxon>Trypanosomatidae</taxon>
        <taxon>Trypanosoma</taxon>
        <taxon>Nannomonas</taxon>
    </lineage>
</organism>
<proteinExistence type="predicted"/>
<dbReference type="InterPro" id="IPR036322">
    <property type="entry name" value="WD40_repeat_dom_sf"/>
</dbReference>
<dbReference type="VEuPathDB" id="TriTrypDB:TcIL3000.11.16210"/>
<sequence>MEVLGRSKCAVMSVAASSTCDTNFASLDAAGAVTLWDMRLKKKDYMRVEADSTVSAFDDATELLFAADMHRAFVITGERIGCFDLRRHAVLDTYRHTCELVMFLDGVHPQGETTSLVIDENGAIMPFCLLQCAPAVALSARFFGSEQELTAPSFGSLTNLCCGLGFLDSPQGGRPILCAVGMDGRGAVFTEAYNQKGEFNLMGDDWLCPTGGEMINPPLLTSCSFMGGFLAIGRANGMYSIAVPNDNEDSVVDVFSSPGHAQNNLSVVKWCGPARPRLFTCSVCGELSVWDVLPLLEAEEVSADVDVEEGDPPPLMMSGSVREVTGQAVSVNCGTVVGGGKLVVGDTMGFLTACSVE</sequence>
<name>G0V388_TRYCI</name>
<evidence type="ECO:0000313" key="1">
    <source>
        <dbReference type="EMBL" id="CCC96111.1"/>
    </source>
</evidence>
<dbReference type="AlphaFoldDB" id="G0V388"/>
<accession>G0V388</accession>
<dbReference type="SUPFAM" id="SSF50978">
    <property type="entry name" value="WD40 repeat-like"/>
    <property type="match status" value="1"/>
</dbReference>
<gene>
    <name evidence="1" type="ORF">TCIL3000_11_16210</name>
</gene>
<dbReference type="EMBL" id="HE575324">
    <property type="protein sequence ID" value="CCC96111.1"/>
    <property type="molecule type" value="Genomic_DNA"/>
</dbReference>